<evidence type="ECO:0000259" key="1">
    <source>
        <dbReference type="PROSITE" id="PS51186"/>
    </source>
</evidence>
<dbReference type="InterPro" id="IPR016181">
    <property type="entry name" value="Acyl_CoA_acyltransferase"/>
</dbReference>
<dbReference type="GO" id="GO:0016747">
    <property type="term" value="F:acyltransferase activity, transferring groups other than amino-acyl groups"/>
    <property type="evidence" value="ECO:0007669"/>
    <property type="project" value="InterPro"/>
</dbReference>
<reference evidence="2" key="1">
    <citation type="submission" date="2019-02" db="EMBL/GenBank/DDBJ databases">
        <authorList>
            <person name="Gruber-Vodicka R. H."/>
            <person name="Seah K. B. B."/>
        </authorList>
    </citation>
    <scope>NUCLEOTIDE SEQUENCE</scope>
    <source>
        <strain evidence="2">BECK_BY1</strain>
    </source>
</reference>
<name>A0A451ABM3_9GAMM</name>
<dbReference type="InterPro" id="IPR000182">
    <property type="entry name" value="GNAT_dom"/>
</dbReference>
<dbReference type="SUPFAM" id="SSF55729">
    <property type="entry name" value="Acyl-CoA N-acyltransferases (Nat)"/>
    <property type="match status" value="1"/>
</dbReference>
<feature type="domain" description="N-acetyltransferase" evidence="1">
    <location>
        <begin position="5"/>
        <end position="156"/>
    </location>
</feature>
<keyword evidence="2" id="KW-0808">Transferase</keyword>
<protein>
    <submittedName>
        <fullName evidence="2">Putative acetyltransferase</fullName>
    </submittedName>
</protein>
<dbReference type="EMBL" id="CAADFX010000212">
    <property type="protein sequence ID" value="VFK63417.1"/>
    <property type="molecule type" value="Genomic_DNA"/>
</dbReference>
<gene>
    <name evidence="2" type="ORF">BECKTUN1418D_GA0071000_12121</name>
</gene>
<evidence type="ECO:0000313" key="2">
    <source>
        <dbReference type="EMBL" id="VFK63417.1"/>
    </source>
</evidence>
<dbReference type="PROSITE" id="PS51186">
    <property type="entry name" value="GNAT"/>
    <property type="match status" value="1"/>
</dbReference>
<dbReference type="Pfam" id="PF13527">
    <property type="entry name" value="Acetyltransf_9"/>
    <property type="match status" value="1"/>
</dbReference>
<dbReference type="CDD" id="cd04301">
    <property type="entry name" value="NAT_SF"/>
    <property type="match status" value="1"/>
</dbReference>
<accession>A0A451ABM3</accession>
<sequence length="181" mass="19886">MYRTMIIRTAQDSDLDDVLSVEHAAFGSMVEPNLVRDLLEDASAKPTLSLLAFQEGQAVGHILFTRAYFALESPLSISLLAPLAVLPQAQRQGIGTRLVEHGLQILSKSGTDLVFVLGHPEYYPRHGFRPAGVLGFDAPYPIPEKNANAWMVLLIREGITGAFGGKVICANKLKKPKYWLE</sequence>
<proteinExistence type="predicted"/>
<organism evidence="2">
    <name type="scientific">Candidatus Kentrum sp. TUN</name>
    <dbReference type="NCBI Taxonomy" id="2126343"/>
    <lineage>
        <taxon>Bacteria</taxon>
        <taxon>Pseudomonadati</taxon>
        <taxon>Pseudomonadota</taxon>
        <taxon>Gammaproteobacteria</taxon>
        <taxon>Candidatus Kentrum</taxon>
    </lineage>
</organism>
<dbReference type="Gene3D" id="3.40.630.30">
    <property type="match status" value="1"/>
</dbReference>
<dbReference type="AlphaFoldDB" id="A0A451ABM3"/>